<dbReference type="Proteomes" id="UP000464330">
    <property type="component" value="Chromosome"/>
</dbReference>
<evidence type="ECO:0000313" key="3">
    <source>
        <dbReference type="Proteomes" id="UP000239833"/>
    </source>
</evidence>
<gene>
    <name evidence="1" type="ORF">ERICIII_00680</name>
    <name evidence="2" type="ORF">ERICV_00623</name>
</gene>
<name>A0A2L1U9P8_9BACL</name>
<protein>
    <submittedName>
        <fullName evidence="1">Uncharacterized protein</fullName>
    </submittedName>
</protein>
<proteinExistence type="predicted"/>
<evidence type="ECO:0000313" key="1">
    <source>
        <dbReference type="EMBL" id="AVF24896.1"/>
    </source>
</evidence>
<organism evidence="1 3">
    <name type="scientific">Paenibacillus larvae subsp. larvae</name>
    <dbReference type="NCBI Taxonomy" id="147375"/>
    <lineage>
        <taxon>Bacteria</taxon>
        <taxon>Bacillati</taxon>
        <taxon>Bacillota</taxon>
        <taxon>Bacilli</taxon>
        <taxon>Bacillales</taxon>
        <taxon>Paenibacillaceae</taxon>
        <taxon>Paenibacillus</taxon>
    </lineage>
</organism>
<dbReference type="Proteomes" id="UP000239833">
    <property type="component" value="Chromosome"/>
</dbReference>
<sequence length="46" mass="5230">MNEILIRITLKFTKEKTDNRKRISLHRVGGYSTIGNEGGMKYGACE</sequence>
<accession>A0A6C0QNE1</accession>
<dbReference type="EMBL" id="CP019717">
    <property type="protein sequence ID" value="QHZ49808.1"/>
    <property type="molecule type" value="Genomic_DNA"/>
</dbReference>
<dbReference type="EMBL" id="CP019655">
    <property type="protein sequence ID" value="AVF24896.1"/>
    <property type="molecule type" value="Genomic_DNA"/>
</dbReference>
<reference evidence="3" key="1">
    <citation type="submission" date="2017-02" db="EMBL/GenBank/DDBJ databases">
        <title>Delineation of Paenibacillus larvae strains originating from foulbrood outbreaks.</title>
        <authorList>
            <person name="Beims H."/>
            <person name="Bunk B."/>
            <person name="Sproeer C."/>
            <person name="Mohr K.I."/>
            <person name="Pradella S."/>
            <person name="Guenther G."/>
            <person name="Rohde M."/>
            <person name="von der Ohe W."/>
            <person name="Steinert M."/>
        </authorList>
    </citation>
    <scope>NUCLEOTIDE SEQUENCE [LARGE SCALE GENOMIC DNA]</scope>
    <source>
        <strain evidence="3">Eric_III</strain>
    </source>
</reference>
<evidence type="ECO:0000313" key="2">
    <source>
        <dbReference type="EMBL" id="QHZ49808.1"/>
    </source>
</evidence>
<evidence type="ECO:0000313" key="4">
    <source>
        <dbReference type="Proteomes" id="UP000464330"/>
    </source>
</evidence>
<accession>A0A8B6WYK9</accession>
<reference evidence="1 4" key="2">
    <citation type="journal article" date="2020" name="Int. J. Med. Microbiol.">
        <title>Discovery of Paenibacillus larvae ERIC V: Phenotypic and genomic comparison to genotypes ERIC I-IV reveal different inventories of virulence factors which correlate with epidemiological prevalences of American Foulbrood.</title>
        <authorList>
            <person name="Beims H."/>
            <person name="Bunk B."/>
            <person name="Erler S."/>
            <person name="Mohr K.I."/>
            <person name="Sproer C."/>
            <person name="Pradella S."/>
            <person name="Gunther G."/>
            <person name="Rohde M."/>
            <person name="von der Ohe W."/>
            <person name="Steinert M."/>
        </authorList>
    </citation>
    <scope>NUCLEOTIDE SEQUENCE</scope>
    <source>
        <strain evidence="1">Eric_III</strain>
        <strain evidence="2">Eric_V</strain>
    </source>
</reference>
<dbReference type="AlphaFoldDB" id="A0A2L1U9P8"/>
<accession>A0A2L1U9P8</accession>